<keyword evidence="2" id="KW-1185">Reference proteome</keyword>
<organism evidence="1 2">
    <name type="scientific">Larinioides sclopetarius</name>
    <dbReference type="NCBI Taxonomy" id="280406"/>
    <lineage>
        <taxon>Eukaryota</taxon>
        <taxon>Metazoa</taxon>
        <taxon>Ecdysozoa</taxon>
        <taxon>Arthropoda</taxon>
        <taxon>Chelicerata</taxon>
        <taxon>Arachnida</taxon>
        <taxon>Araneae</taxon>
        <taxon>Araneomorphae</taxon>
        <taxon>Entelegynae</taxon>
        <taxon>Araneoidea</taxon>
        <taxon>Araneidae</taxon>
        <taxon>Larinioides</taxon>
    </lineage>
</organism>
<feature type="non-terminal residue" evidence="1">
    <location>
        <position position="1"/>
    </location>
</feature>
<dbReference type="Proteomes" id="UP001497382">
    <property type="component" value="Unassembled WGS sequence"/>
</dbReference>
<sequence length="44" mass="5130">FNWLELFSFIGIIRNSLQSKNKSRLRVKNRNDSKICSSSQSLTL</sequence>
<proteinExistence type="predicted"/>
<dbReference type="EMBL" id="CAXIEN010000028">
    <property type="protein sequence ID" value="CAL1267412.1"/>
    <property type="molecule type" value="Genomic_DNA"/>
</dbReference>
<dbReference type="AlphaFoldDB" id="A0AAV1ZAV0"/>
<evidence type="ECO:0000313" key="1">
    <source>
        <dbReference type="EMBL" id="CAL1267412.1"/>
    </source>
</evidence>
<comment type="caution">
    <text evidence="1">The sequence shown here is derived from an EMBL/GenBank/DDBJ whole genome shotgun (WGS) entry which is preliminary data.</text>
</comment>
<reference evidence="1 2" key="1">
    <citation type="submission" date="2024-04" db="EMBL/GenBank/DDBJ databases">
        <authorList>
            <person name="Rising A."/>
            <person name="Reimegard J."/>
            <person name="Sonavane S."/>
            <person name="Akerstrom W."/>
            <person name="Nylinder S."/>
            <person name="Hedman E."/>
            <person name="Kallberg Y."/>
        </authorList>
    </citation>
    <scope>NUCLEOTIDE SEQUENCE [LARGE SCALE GENOMIC DNA]</scope>
</reference>
<name>A0AAV1ZAV0_9ARAC</name>
<protein>
    <submittedName>
        <fullName evidence="1">Uncharacterized protein</fullName>
    </submittedName>
</protein>
<evidence type="ECO:0000313" key="2">
    <source>
        <dbReference type="Proteomes" id="UP001497382"/>
    </source>
</evidence>
<gene>
    <name evidence="1" type="ORF">LARSCL_LOCUS3649</name>
</gene>
<accession>A0AAV1ZAV0</accession>